<proteinExistence type="predicted"/>
<organism evidence="2 3">
    <name type="scientific">Bionectria ochroleuca</name>
    <name type="common">Gliocladium roseum</name>
    <dbReference type="NCBI Taxonomy" id="29856"/>
    <lineage>
        <taxon>Eukaryota</taxon>
        <taxon>Fungi</taxon>
        <taxon>Dikarya</taxon>
        <taxon>Ascomycota</taxon>
        <taxon>Pezizomycotina</taxon>
        <taxon>Sordariomycetes</taxon>
        <taxon>Hypocreomycetidae</taxon>
        <taxon>Hypocreales</taxon>
        <taxon>Bionectriaceae</taxon>
        <taxon>Clonostachys</taxon>
    </lineage>
</organism>
<gene>
    <name evidence="2" type="ORF">CLO192961_LOCUS441128</name>
</gene>
<dbReference type="Proteomes" id="UP000766486">
    <property type="component" value="Unassembled WGS sequence"/>
</dbReference>
<evidence type="ECO:0000259" key="1">
    <source>
        <dbReference type="PROSITE" id="PS50181"/>
    </source>
</evidence>
<comment type="caution">
    <text evidence="2">The sequence shown here is derived from an EMBL/GenBank/DDBJ whole genome shotgun (WGS) entry which is preliminary data.</text>
</comment>
<dbReference type="InterPro" id="IPR036047">
    <property type="entry name" value="F-box-like_dom_sf"/>
</dbReference>
<dbReference type="PROSITE" id="PS50181">
    <property type="entry name" value="FBOX"/>
    <property type="match status" value="1"/>
</dbReference>
<name>A0ABY6UZW1_BIOOC</name>
<reference evidence="2 3" key="1">
    <citation type="submission" date="2019-06" db="EMBL/GenBank/DDBJ databases">
        <authorList>
            <person name="Broberg M."/>
        </authorList>
    </citation>
    <scope>NUCLEOTIDE SEQUENCE [LARGE SCALE GENOMIC DNA]</scope>
</reference>
<sequence>MAFTALPAELLHHVASFCAPHDVLALTATCRLLQNTYDESLFRQAFEQHIPEVSSSSIANNKALVASISEQLKINTQETLQDPTDCHRAWWKYLAVAAFHSSLLRDELRGSYSIATSDMSADSLPWLSEISKRIKILKGPMRLLATSVVWGCQSICDEDVMRVLDDLCAYTYSGKLEHALFEDAMNGAIGLEVSFCSAICAIQNSRGSQPDREGNVPENSDNEQDQVRVGFTIAALRRYVDTNMYHHIPESALPCMALLLCAAAARACLRQNPKVENAPPLLENIPFFSYAMSQGSSDPGSTVVTSSPAESIPLPRVATALEDERGPPYPQPTVCHWDWWYRTRTRALIGEIDSCEWEGLYTYGFKAQSRIDPVMRRIRFQKSSESENRINIVALECQDGVGTFKLEGSVDLETCGIRIQKRYTGRHGFQWRGSVTPLGISGCYLSNWDENLPLGAFWLWRRDWKSSV</sequence>
<evidence type="ECO:0000313" key="3">
    <source>
        <dbReference type="Proteomes" id="UP000766486"/>
    </source>
</evidence>
<protein>
    <recommendedName>
        <fullName evidence="1">F-box domain-containing protein</fullName>
    </recommendedName>
</protein>
<accession>A0ABY6UZW1</accession>
<evidence type="ECO:0000313" key="2">
    <source>
        <dbReference type="EMBL" id="VUC36216.1"/>
    </source>
</evidence>
<keyword evidence="3" id="KW-1185">Reference proteome</keyword>
<feature type="domain" description="F-box" evidence="1">
    <location>
        <begin position="1"/>
        <end position="45"/>
    </location>
</feature>
<dbReference type="InterPro" id="IPR001810">
    <property type="entry name" value="F-box_dom"/>
</dbReference>
<dbReference type="SUPFAM" id="SSF81383">
    <property type="entry name" value="F-box domain"/>
    <property type="match status" value="1"/>
</dbReference>
<dbReference type="EMBL" id="CABFNS010000928">
    <property type="protein sequence ID" value="VUC36216.1"/>
    <property type="molecule type" value="Genomic_DNA"/>
</dbReference>